<dbReference type="Proteomes" id="UP000326950">
    <property type="component" value="Unassembled WGS sequence"/>
</dbReference>
<feature type="repeat" description="ANK" evidence="3">
    <location>
        <begin position="304"/>
        <end position="336"/>
    </location>
</feature>
<evidence type="ECO:0000256" key="2">
    <source>
        <dbReference type="ARBA" id="ARBA00023043"/>
    </source>
</evidence>
<dbReference type="EMBL" id="ML738823">
    <property type="protein sequence ID" value="KAE8155613.1"/>
    <property type="molecule type" value="Genomic_DNA"/>
</dbReference>
<name>A0A5N6UAJ2_ASPTM</name>
<evidence type="ECO:0000256" key="3">
    <source>
        <dbReference type="PROSITE-ProRule" id="PRU00023"/>
    </source>
</evidence>
<feature type="repeat" description="ANK" evidence="3">
    <location>
        <begin position="59"/>
        <end position="81"/>
    </location>
</feature>
<protein>
    <submittedName>
        <fullName evidence="4">Ankyrin repeat-containing domain protein</fullName>
    </submittedName>
</protein>
<accession>A0A5N6UAJ2</accession>
<feature type="repeat" description="ANK" evidence="3">
    <location>
        <begin position="236"/>
        <end position="259"/>
    </location>
</feature>
<proteinExistence type="predicted"/>
<dbReference type="AlphaFoldDB" id="A0A5N6UAJ2"/>
<dbReference type="Pfam" id="PF00023">
    <property type="entry name" value="Ank"/>
    <property type="match status" value="2"/>
</dbReference>
<feature type="repeat" description="ANK" evidence="3">
    <location>
        <begin position="371"/>
        <end position="403"/>
    </location>
</feature>
<dbReference type="OrthoDB" id="341259at2759"/>
<dbReference type="Gene3D" id="1.25.40.20">
    <property type="entry name" value="Ankyrin repeat-containing domain"/>
    <property type="match status" value="3"/>
</dbReference>
<evidence type="ECO:0000313" key="5">
    <source>
        <dbReference type="Proteomes" id="UP000326950"/>
    </source>
</evidence>
<evidence type="ECO:0000313" key="4">
    <source>
        <dbReference type="EMBL" id="KAE8155613.1"/>
    </source>
</evidence>
<dbReference type="Pfam" id="PF12796">
    <property type="entry name" value="Ank_2"/>
    <property type="match status" value="3"/>
</dbReference>
<keyword evidence="1" id="KW-0677">Repeat</keyword>
<keyword evidence="5" id="KW-1185">Reference proteome</keyword>
<dbReference type="InterPro" id="IPR002110">
    <property type="entry name" value="Ankyrin_rpt"/>
</dbReference>
<keyword evidence="2 3" id="KW-0040">ANK repeat</keyword>
<organism evidence="4 5">
    <name type="scientific">Aspergillus tamarii</name>
    <dbReference type="NCBI Taxonomy" id="41984"/>
    <lineage>
        <taxon>Eukaryota</taxon>
        <taxon>Fungi</taxon>
        <taxon>Dikarya</taxon>
        <taxon>Ascomycota</taxon>
        <taxon>Pezizomycotina</taxon>
        <taxon>Eurotiomycetes</taxon>
        <taxon>Eurotiomycetidae</taxon>
        <taxon>Eurotiales</taxon>
        <taxon>Aspergillaceae</taxon>
        <taxon>Aspergillus</taxon>
        <taxon>Aspergillus subgen. Circumdati</taxon>
    </lineage>
</organism>
<sequence>MSYNESMELLIKHEHTDLNCQDRKDGVTPLMLSITYKNLELLKALLSDPRTDPNIVDHFGQSPLHLAVYRNSPQMIQLLLQSAWTDVNSWDNNRQTSLVLTAELQKSRATSSLLSIPTVNIDHVDNDGCTALWYAVDECNTEIIQQLMERTSDVHDYWNQAYNKTLFQLAIERGCELAVIRLLQKSDSGHRPEDEGDNHLIYDDDTCFFMAVVSNQVSIARILLARGANINAYNEDGQTALHVACRYNNPRLVDLLLSHPQLDVNFPDHNLQTPLHIALCHDALSSVERLLSMPGIEVDSKDSSGRTPLWCAADRMNISLVRQLQERGADCNTVACCGYTPLAWAALHSNVPKAELLLGVADIQVKAKGSDEVPPLWAACYAGNVEMVDLLLKHGADINERRGRESAPLHISIIMNHIKVTQRLLSEHHRLHHNSRFMHRTALIYAAADGNAAIVELLLNTARIQVKAVDKQRRAALWWAAAGGHIDVVKLLTNHPMARLHMTSDQCRTAYAIAQQREHHEVQACLDASCIPHR</sequence>
<dbReference type="PROSITE" id="PS50088">
    <property type="entry name" value="ANK_REPEAT"/>
    <property type="match status" value="5"/>
</dbReference>
<dbReference type="PROSITE" id="PS50297">
    <property type="entry name" value="ANK_REP_REGION"/>
    <property type="match status" value="5"/>
</dbReference>
<dbReference type="SUPFAM" id="SSF48403">
    <property type="entry name" value="Ankyrin repeat"/>
    <property type="match status" value="2"/>
</dbReference>
<dbReference type="SMART" id="SM00248">
    <property type="entry name" value="ANK"/>
    <property type="match status" value="13"/>
</dbReference>
<feature type="repeat" description="ANK" evidence="3">
    <location>
        <begin position="203"/>
        <end position="235"/>
    </location>
</feature>
<dbReference type="PANTHER" id="PTHR24198:SF165">
    <property type="entry name" value="ANKYRIN REPEAT-CONTAINING PROTEIN-RELATED"/>
    <property type="match status" value="1"/>
</dbReference>
<reference evidence="4 5" key="1">
    <citation type="submission" date="2019-04" db="EMBL/GenBank/DDBJ databases">
        <title>Friends and foes A comparative genomics study of 23 Aspergillus species from section Flavi.</title>
        <authorList>
            <consortium name="DOE Joint Genome Institute"/>
            <person name="Kjaerbolling I."/>
            <person name="Vesth T."/>
            <person name="Frisvad J.C."/>
            <person name="Nybo J.L."/>
            <person name="Theobald S."/>
            <person name="Kildgaard S."/>
            <person name="Isbrandt T."/>
            <person name="Kuo A."/>
            <person name="Sato A."/>
            <person name="Lyhne E.K."/>
            <person name="Kogle M.E."/>
            <person name="Wiebenga A."/>
            <person name="Kun R.S."/>
            <person name="Lubbers R.J."/>
            <person name="Makela M.R."/>
            <person name="Barry K."/>
            <person name="Chovatia M."/>
            <person name="Clum A."/>
            <person name="Daum C."/>
            <person name="Haridas S."/>
            <person name="He G."/>
            <person name="LaButti K."/>
            <person name="Lipzen A."/>
            <person name="Mondo S."/>
            <person name="Riley R."/>
            <person name="Salamov A."/>
            <person name="Simmons B.A."/>
            <person name="Magnuson J.K."/>
            <person name="Henrissat B."/>
            <person name="Mortensen U.H."/>
            <person name="Larsen T.O."/>
            <person name="Devries R.P."/>
            <person name="Grigoriev I.V."/>
            <person name="Machida M."/>
            <person name="Baker S.E."/>
            <person name="Andersen M.R."/>
        </authorList>
    </citation>
    <scope>NUCLEOTIDE SEQUENCE [LARGE SCALE GENOMIC DNA]</scope>
    <source>
        <strain evidence="4 5">CBS 117626</strain>
    </source>
</reference>
<gene>
    <name evidence="4" type="ORF">BDV40DRAFT_306842</name>
</gene>
<dbReference type="PRINTS" id="PR01415">
    <property type="entry name" value="ANKYRIN"/>
</dbReference>
<dbReference type="InterPro" id="IPR036770">
    <property type="entry name" value="Ankyrin_rpt-contain_sf"/>
</dbReference>
<evidence type="ECO:0000256" key="1">
    <source>
        <dbReference type="ARBA" id="ARBA00022737"/>
    </source>
</evidence>
<dbReference type="PANTHER" id="PTHR24198">
    <property type="entry name" value="ANKYRIN REPEAT AND PROTEIN KINASE DOMAIN-CONTAINING PROTEIN"/>
    <property type="match status" value="1"/>
</dbReference>